<sequence length="248" mass="27648">MKVLYVDSKKTWHLFFERVLSSRGIEVFHAYTIKEAINLAHTEKPDVIIFNSKVDNLPITEFLSDIKGTGIPFIVIGYKAEGMDKDSLLDAGAFQVLEKPFTVEDLITVLKSLKEKLPEVKKEEIEMEVIGAGGEPLPVVDLDEIEVTPVTEEITLEAEPEISVEEVKPVEEKEIVPVVSEEKEAPKPVEAVVPAATGKVKEALPSEVSLDNAQIEKIVREVAWEVVPELAEKIIREEVKKLIESRLA</sequence>
<reference evidence="4 5" key="1">
    <citation type="submission" date="2017-05" db="EMBL/GenBank/DDBJ databases">
        <authorList>
            <person name="Varghese N."/>
            <person name="Submissions S."/>
        </authorList>
    </citation>
    <scope>NUCLEOTIDE SEQUENCE [LARGE SCALE GENOMIC DNA]</scope>
    <source>
        <strain evidence="4 5">DSM 15522</strain>
    </source>
</reference>
<dbReference type="PROSITE" id="PS50110">
    <property type="entry name" value="RESPONSE_REGULATORY"/>
    <property type="match status" value="1"/>
</dbReference>
<accession>A0ABY1NBB7</accession>
<dbReference type="InterPro" id="IPR011006">
    <property type="entry name" value="CheY-like_superfamily"/>
</dbReference>
<comment type="caution">
    <text evidence="4">The sequence shown here is derived from an EMBL/GenBank/DDBJ whole genome shotgun (WGS) entry which is preliminary data.</text>
</comment>
<dbReference type="RefSeq" id="WP_283399810.1">
    <property type="nucleotide sequence ID" value="NZ_FXUB01000001.1"/>
</dbReference>
<dbReference type="Gene3D" id="3.40.50.2300">
    <property type="match status" value="1"/>
</dbReference>
<dbReference type="SMART" id="SM00448">
    <property type="entry name" value="REC"/>
    <property type="match status" value="1"/>
</dbReference>
<dbReference type="Proteomes" id="UP001157911">
    <property type="component" value="Unassembled WGS sequence"/>
</dbReference>
<proteinExistence type="predicted"/>
<dbReference type="InterPro" id="IPR001789">
    <property type="entry name" value="Sig_transdc_resp-reg_receiver"/>
</dbReference>
<organism evidence="4 5">
    <name type="scientific">Desulfurobacterium pacificum</name>
    <dbReference type="NCBI Taxonomy" id="240166"/>
    <lineage>
        <taxon>Bacteria</taxon>
        <taxon>Pseudomonadati</taxon>
        <taxon>Aquificota</taxon>
        <taxon>Aquificia</taxon>
        <taxon>Desulfurobacteriales</taxon>
        <taxon>Desulfurobacteriaceae</taxon>
        <taxon>Desulfurobacterium</taxon>
    </lineage>
</organism>
<comment type="caution">
    <text evidence="2">Lacks conserved residue(s) required for the propagation of feature annotation.</text>
</comment>
<dbReference type="SUPFAM" id="SSF52172">
    <property type="entry name" value="CheY-like"/>
    <property type="match status" value="1"/>
</dbReference>
<gene>
    <name evidence="4" type="ORF">SAMN06265339_0304</name>
</gene>
<evidence type="ECO:0000313" key="5">
    <source>
        <dbReference type="Proteomes" id="UP001157911"/>
    </source>
</evidence>
<evidence type="ECO:0000259" key="3">
    <source>
        <dbReference type="PROSITE" id="PS50110"/>
    </source>
</evidence>
<keyword evidence="1" id="KW-0597">Phosphoprotein</keyword>
<dbReference type="PANTHER" id="PTHR44591:SF3">
    <property type="entry name" value="RESPONSE REGULATORY DOMAIN-CONTAINING PROTEIN"/>
    <property type="match status" value="1"/>
</dbReference>
<dbReference type="InterPro" id="IPR050595">
    <property type="entry name" value="Bact_response_regulator"/>
</dbReference>
<dbReference type="EMBL" id="FXUB01000001">
    <property type="protein sequence ID" value="SMP05481.1"/>
    <property type="molecule type" value="Genomic_DNA"/>
</dbReference>
<dbReference type="Pfam" id="PF00072">
    <property type="entry name" value="Response_reg"/>
    <property type="match status" value="1"/>
</dbReference>
<dbReference type="PANTHER" id="PTHR44591">
    <property type="entry name" value="STRESS RESPONSE REGULATOR PROTEIN 1"/>
    <property type="match status" value="1"/>
</dbReference>
<evidence type="ECO:0000313" key="4">
    <source>
        <dbReference type="EMBL" id="SMP05481.1"/>
    </source>
</evidence>
<name>A0ABY1NBB7_9BACT</name>
<keyword evidence="5" id="KW-1185">Reference proteome</keyword>
<evidence type="ECO:0000256" key="2">
    <source>
        <dbReference type="PROSITE-ProRule" id="PRU00169"/>
    </source>
</evidence>
<evidence type="ECO:0000256" key="1">
    <source>
        <dbReference type="ARBA" id="ARBA00022553"/>
    </source>
</evidence>
<protein>
    <submittedName>
        <fullName evidence="4">Response regulator receiver domain-containing protein</fullName>
    </submittedName>
</protein>
<feature type="domain" description="Response regulatory" evidence="3">
    <location>
        <begin position="2"/>
        <end position="114"/>
    </location>
</feature>